<evidence type="ECO:0000313" key="1">
    <source>
        <dbReference type="EMBL" id="RGV29295.1"/>
    </source>
</evidence>
<keyword evidence="1" id="KW-0489">Methyltransferase</keyword>
<dbReference type="Gene3D" id="3.40.50.150">
    <property type="entry name" value="Vaccinia Virus protein VP39"/>
    <property type="match status" value="1"/>
</dbReference>
<name>A0A412WPW6_9BACT</name>
<dbReference type="GO" id="GO:0032259">
    <property type="term" value="P:methylation"/>
    <property type="evidence" value="ECO:0007669"/>
    <property type="project" value="UniProtKB-KW"/>
</dbReference>
<dbReference type="EMBL" id="QRYW01000006">
    <property type="protein sequence ID" value="RGV29295.1"/>
    <property type="molecule type" value="Genomic_DNA"/>
</dbReference>
<dbReference type="RefSeq" id="WP_118107478.1">
    <property type="nucleotide sequence ID" value="NZ_QRYW01000006.1"/>
</dbReference>
<accession>A0A412WPW6</accession>
<organism evidence="1 2">
    <name type="scientific">Odoribacter splanchnicus</name>
    <dbReference type="NCBI Taxonomy" id="28118"/>
    <lineage>
        <taxon>Bacteria</taxon>
        <taxon>Pseudomonadati</taxon>
        <taxon>Bacteroidota</taxon>
        <taxon>Bacteroidia</taxon>
        <taxon>Bacteroidales</taxon>
        <taxon>Odoribacteraceae</taxon>
        <taxon>Odoribacter</taxon>
    </lineage>
</organism>
<sequence>MDNTLNDDKFILDVCCGSRMMWFDKSNPHAIYMDIRRDEFVACDGRHIKVDPDILGDFRNMPFSNNTFQLVVFDPPHLNKLGEKSYNAQKYGKLFPTWETDLKQGFDECMRILRPYGVLIFKWNEFQIPVSRIIEIFGTKPLFGHKSGKQSKTHWMCFMKI</sequence>
<dbReference type="InterPro" id="IPR029063">
    <property type="entry name" value="SAM-dependent_MTases_sf"/>
</dbReference>
<dbReference type="SUPFAM" id="SSF53335">
    <property type="entry name" value="S-adenosyl-L-methionine-dependent methyltransferases"/>
    <property type="match status" value="1"/>
</dbReference>
<keyword evidence="1" id="KW-0808">Transferase</keyword>
<reference evidence="1 2" key="1">
    <citation type="submission" date="2018-08" db="EMBL/GenBank/DDBJ databases">
        <title>A genome reference for cultivated species of the human gut microbiota.</title>
        <authorList>
            <person name="Zou Y."/>
            <person name="Xue W."/>
            <person name="Luo G."/>
        </authorList>
    </citation>
    <scope>NUCLEOTIDE SEQUENCE [LARGE SCALE GENOMIC DNA]</scope>
    <source>
        <strain evidence="1 2">AF14-6AC</strain>
    </source>
</reference>
<proteinExistence type="predicted"/>
<comment type="caution">
    <text evidence="1">The sequence shown here is derived from an EMBL/GenBank/DDBJ whole genome shotgun (WGS) entry which is preliminary data.</text>
</comment>
<dbReference type="GO" id="GO:0008168">
    <property type="term" value="F:methyltransferase activity"/>
    <property type="evidence" value="ECO:0007669"/>
    <property type="project" value="UniProtKB-KW"/>
</dbReference>
<evidence type="ECO:0000313" key="2">
    <source>
        <dbReference type="Proteomes" id="UP000283426"/>
    </source>
</evidence>
<dbReference type="AlphaFoldDB" id="A0A412WPW6"/>
<gene>
    <name evidence="1" type="ORF">DWW24_04060</name>
</gene>
<protein>
    <submittedName>
        <fullName evidence="1">Class I SAM-dependent methyltransferase</fullName>
    </submittedName>
</protein>
<dbReference type="Proteomes" id="UP000283426">
    <property type="component" value="Unassembled WGS sequence"/>
</dbReference>